<dbReference type="Pfam" id="PF03382">
    <property type="entry name" value="DUF285"/>
    <property type="match status" value="1"/>
</dbReference>
<comment type="similarity">
    <text evidence="1">Belongs to the plasmodium circumsporozoite protein family.</text>
</comment>
<keyword evidence="10" id="KW-1185">Reference proteome</keyword>
<comment type="function">
    <text evidence="5">In the vertebrate host, binds to highly sulfated heparan sulfate proteoglycans (HSPGs) on the surface of host hepatocytes and is required for sporozoite invasion of the host hepatocytes.</text>
</comment>
<dbReference type="Proteomes" id="UP001295423">
    <property type="component" value="Unassembled WGS sequence"/>
</dbReference>
<dbReference type="PANTHER" id="PTHR44826:SF3">
    <property type="entry name" value="SPORE COAT PROTEIN SP85"/>
    <property type="match status" value="1"/>
</dbReference>
<dbReference type="InterPro" id="IPR005046">
    <property type="entry name" value="DUF285"/>
</dbReference>
<feature type="region of interest" description="Disordered" evidence="7">
    <location>
        <begin position="300"/>
        <end position="321"/>
    </location>
</feature>
<feature type="transmembrane region" description="Helical" evidence="8">
    <location>
        <begin position="55"/>
        <end position="77"/>
    </location>
</feature>
<gene>
    <name evidence="9" type="ORF">CYCCA115_LOCUS24447</name>
</gene>
<proteinExistence type="inferred from homology"/>
<sequence>MRRDFEEKEKKRREEFENKEKLRQQEIKDLNTKLAKQRAEEEARKEERKKRKKKITIVGVCCIIVLVGAGAATFVSLTQDETTTPFENLEDATSVPSSAPSNGPTVTQLYQPPSEDDCLAIATNQTIVGQENLEQTDFDIAFDVTLQSGCDLTAQDVQILLDSIQQTILPSLAGCPTQTATRRGLRANKGNPMIRGTVTQKQRQLAIGDSRFVISNGFATGGVDSTFVCGDTQDSSHRIVVNLFLTLNGPVELTDLVSLTFDQIADLLKNAGQEGDNLKDPLGLNDSFSELRLVRVGDQDVPTAAPTPMPSTDSGQTPSPTAVVALTLSPTGMPVVGLTSQAPSSSPSRITALPSMRPTLAPVSGPTPPPTASPTARPSDTPSSQPSSLPTLAPTLAPVVGPTLPPTPLPTAIPSEVPSSSPSKSPTPVPTPGPTPLPSSNPSIQSSMAPSSNPSIQPSTVPSVVPSLKPSMNPSQTPTVFTQQCFESNFELGSQVGNWFGTTLQKTTVENTYGPIGDWCFGTGVTSMRFLFQYRSTFNEDISNWDVSSVTNMAGMFELATSFNQDLSSWDVSSLIDISAMFRDASSFNQDLCPWGPRLPIPNQSVVGAFVDTSCPFQSDPSFASNPPGPFCTFCPLTAVGPGPSM</sequence>
<protein>
    <recommendedName>
        <fullName evidence="2">Circumsporozoite protein</fullName>
    </recommendedName>
</protein>
<evidence type="ECO:0000256" key="4">
    <source>
        <dbReference type="ARBA" id="ARBA00022737"/>
    </source>
</evidence>
<feature type="compositionally biased region" description="Polar residues" evidence="7">
    <location>
        <begin position="94"/>
        <end position="105"/>
    </location>
</feature>
<feature type="compositionally biased region" description="Polar residues" evidence="7">
    <location>
        <begin position="338"/>
        <end position="349"/>
    </location>
</feature>
<dbReference type="PANTHER" id="PTHR44826">
    <property type="entry name" value="SPORE COAT PROTEIN SP85"/>
    <property type="match status" value="1"/>
</dbReference>
<dbReference type="InterPro" id="IPR051860">
    <property type="entry name" value="Plasmodium_CSP_Invasion"/>
</dbReference>
<feature type="compositionally biased region" description="Polar residues" evidence="7">
    <location>
        <begin position="444"/>
        <end position="462"/>
    </location>
</feature>
<evidence type="ECO:0000256" key="3">
    <source>
        <dbReference type="ARBA" id="ARBA00022522"/>
    </source>
</evidence>
<evidence type="ECO:0000256" key="8">
    <source>
        <dbReference type="SAM" id="Phobius"/>
    </source>
</evidence>
<feature type="region of interest" description="Disordered" evidence="7">
    <location>
        <begin position="1"/>
        <end position="48"/>
    </location>
</feature>
<keyword evidence="4" id="KW-0677">Repeat</keyword>
<feature type="region of interest" description="Disordered" evidence="7">
    <location>
        <begin position="86"/>
        <end position="105"/>
    </location>
</feature>
<feature type="region of interest" description="Disordered" evidence="7">
    <location>
        <begin position="335"/>
        <end position="477"/>
    </location>
</feature>
<evidence type="ECO:0000256" key="2">
    <source>
        <dbReference type="ARBA" id="ARBA00021911"/>
    </source>
</evidence>
<evidence type="ECO:0000256" key="5">
    <source>
        <dbReference type="ARBA" id="ARBA00033726"/>
    </source>
</evidence>
<evidence type="ECO:0000256" key="1">
    <source>
        <dbReference type="ARBA" id="ARBA00006241"/>
    </source>
</evidence>
<keyword evidence="8" id="KW-0472">Membrane</keyword>
<keyword evidence="3" id="KW-0748">Sporozoite</keyword>
<comment type="function">
    <text evidence="6">Essential sporozoite protein. In the mosquito vector, required for sporozoite development in the oocyst, migration through the vector hemolymph and entry into the vector salivary glands. In the vertebrate host, required for sporozoite migration through the host dermis and infection of host hepatocytes. Binds to highly sulfated heparan sulfate proteoglycans (HSPGs) on the surface of host hepatocytes.</text>
</comment>
<name>A0AAD2GEL7_9STRA</name>
<feature type="compositionally biased region" description="Polar residues" evidence="7">
    <location>
        <begin position="310"/>
        <end position="320"/>
    </location>
</feature>
<dbReference type="NCBIfam" id="TIGR02167">
    <property type="entry name" value="Liste_lipo_26"/>
    <property type="match status" value="1"/>
</dbReference>
<evidence type="ECO:0000313" key="9">
    <source>
        <dbReference type="EMBL" id="CAJ1970429.1"/>
    </source>
</evidence>
<keyword evidence="8" id="KW-1133">Transmembrane helix</keyword>
<reference evidence="9" key="1">
    <citation type="submission" date="2023-08" db="EMBL/GenBank/DDBJ databases">
        <authorList>
            <person name="Audoor S."/>
            <person name="Bilcke G."/>
        </authorList>
    </citation>
    <scope>NUCLEOTIDE SEQUENCE</scope>
</reference>
<evidence type="ECO:0000256" key="6">
    <source>
        <dbReference type="ARBA" id="ARBA00045806"/>
    </source>
</evidence>
<comment type="caution">
    <text evidence="9">The sequence shown here is derived from an EMBL/GenBank/DDBJ whole genome shotgun (WGS) entry which is preliminary data.</text>
</comment>
<accession>A0AAD2GEL7</accession>
<evidence type="ECO:0000256" key="7">
    <source>
        <dbReference type="SAM" id="MobiDB-lite"/>
    </source>
</evidence>
<dbReference type="AlphaFoldDB" id="A0AAD2GEL7"/>
<dbReference type="EMBL" id="CAKOGP040002513">
    <property type="protein sequence ID" value="CAJ1970429.1"/>
    <property type="molecule type" value="Genomic_DNA"/>
</dbReference>
<feature type="compositionally biased region" description="Low complexity" evidence="7">
    <location>
        <begin position="412"/>
        <end position="424"/>
    </location>
</feature>
<feature type="compositionally biased region" description="Basic and acidic residues" evidence="7">
    <location>
        <begin position="1"/>
        <end position="46"/>
    </location>
</feature>
<keyword evidence="8" id="KW-0812">Transmembrane</keyword>
<organism evidence="9 10">
    <name type="scientific">Cylindrotheca closterium</name>
    <dbReference type="NCBI Taxonomy" id="2856"/>
    <lineage>
        <taxon>Eukaryota</taxon>
        <taxon>Sar</taxon>
        <taxon>Stramenopiles</taxon>
        <taxon>Ochrophyta</taxon>
        <taxon>Bacillariophyta</taxon>
        <taxon>Bacillariophyceae</taxon>
        <taxon>Bacillariophycidae</taxon>
        <taxon>Bacillariales</taxon>
        <taxon>Bacillariaceae</taxon>
        <taxon>Cylindrotheca</taxon>
    </lineage>
</organism>
<dbReference type="InterPro" id="IPR011889">
    <property type="entry name" value="Liste_lipo_26"/>
</dbReference>
<evidence type="ECO:0000313" key="10">
    <source>
        <dbReference type="Proteomes" id="UP001295423"/>
    </source>
</evidence>
<feature type="compositionally biased region" description="Pro residues" evidence="7">
    <location>
        <begin position="425"/>
        <end position="439"/>
    </location>
</feature>
<feature type="compositionally biased region" description="Low complexity" evidence="7">
    <location>
        <begin position="373"/>
        <end position="402"/>
    </location>
</feature>